<evidence type="ECO:0000313" key="2">
    <source>
        <dbReference type="Proteomes" id="UP001344632"/>
    </source>
</evidence>
<organism evidence="1 2">
    <name type="scientific">Paenibacillus dokdonensis</name>
    <dbReference type="NCBI Taxonomy" id="2567944"/>
    <lineage>
        <taxon>Bacteria</taxon>
        <taxon>Bacillati</taxon>
        <taxon>Bacillota</taxon>
        <taxon>Bacilli</taxon>
        <taxon>Bacillales</taxon>
        <taxon>Paenibacillaceae</taxon>
        <taxon>Paenibacillus</taxon>
    </lineage>
</organism>
<keyword evidence="2" id="KW-1185">Reference proteome</keyword>
<evidence type="ECO:0000313" key="1">
    <source>
        <dbReference type="EMBL" id="MEC0243611.1"/>
    </source>
</evidence>
<dbReference type="EMBL" id="JARLKZ010000025">
    <property type="protein sequence ID" value="MEC0243611.1"/>
    <property type="molecule type" value="Genomic_DNA"/>
</dbReference>
<gene>
    <name evidence="1" type="ORF">P4H66_27710</name>
</gene>
<protein>
    <submittedName>
        <fullName evidence="1">Uncharacterized protein</fullName>
    </submittedName>
</protein>
<proteinExistence type="predicted"/>
<accession>A0ABU6GYR2</accession>
<reference evidence="1 2" key="1">
    <citation type="submission" date="2023-03" db="EMBL/GenBank/DDBJ databases">
        <title>Bacillus Genome Sequencing.</title>
        <authorList>
            <person name="Dunlap C."/>
        </authorList>
    </citation>
    <scope>NUCLEOTIDE SEQUENCE [LARGE SCALE GENOMIC DNA]</scope>
    <source>
        <strain evidence="1 2">BD-525</strain>
    </source>
</reference>
<dbReference type="Proteomes" id="UP001344632">
    <property type="component" value="Unassembled WGS sequence"/>
</dbReference>
<comment type="caution">
    <text evidence="1">The sequence shown here is derived from an EMBL/GenBank/DDBJ whole genome shotgun (WGS) entry which is preliminary data.</text>
</comment>
<sequence>MTNSEKARKLYADMNTSIKESLLMPRKIFVNGRVPKYLQYALGILVRQYAEHNFENDWVPVTRETFNISKRDREGWKDLQRIIDLLEENKVIETKEVGTDKCIRIVEDELFDLSSYQKLGL</sequence>
<name>A0ABU6GYR2_9BACL</name>
<dbReference type="RefSeq" id="WP_326091341.1">
    <property type="nucleotide sequence ID" value="NZ_JARLKZ010000025.1"/>
</dbReference>